<dbReference type="GO" id="GO:0000407">
    <property type="term" value="C:phagophore assembly site"/>
    <property type="evidence" value="ECO:0007669"/>
    <property type="project" value="TreeGrafter"/>
</dbReference>
<dbReference type="AlphaFoldDB" id="A0A0A9W8Q3"/>
<evidence type="ECO:0000256" key="3">
    <source>
        <dbReference type="ARBA" id="ARBA00023136"/>
    </source>
</evidence>
<reference evidence="5" key="2">
    <citation type="submission" date="2014-07" db="EMBL/GenBank/DDBJ databases">
        <authorList>
            <person name="Hull J."/>
        </authorList>
    </citation>
    <scope>NUCLEOTIDE SEQUENCE</scope>
</reference>
<reference evidence="5" key="1">
    <citation type="journal article" date="2014" name="PLoS ONE">
        <title>Transcriptome-Based Identification of ABC Transporters in the Western Tarnished Plant Bug Lygus hesperus.</title>
        <authorList>
            <person name="Hull J.J."/>
            <person name="Chaney K."/>
            <person name="Geib S.M."/>
            <person name="Fabrick J.A."/>
            <person name="Brent C.S."/>
            <person name="Walsh D."/>
            <person name="Lavine L.C."/>
        </authorList>
    </citation>
    <scope>NUCLEOTIDE SEQUENCE</scope>
</reference>
<dbReference type="EMBL" id="GBHO01040726">
    <property type="protein sequence ID" value="JAG02878.1"/>
    <property type="molecule type" value="Transcribed_RNA"/>
</dbReference>
<evidence type="ECO:0000259" key="4">
    <source>
        <dbReference type="Pfam" id="PF09325"/>
    </source>
</evidence>
<dbReference type="GO" id="GO:0015031">
    <property type="term" value="P:protein transport"/>
    <property type="evidence" value="ECO:0007669"/>
    <property type="project" value="TreeGrafter"/>
</dbReference>
<protein>
    <submittedName>
        <fullName evidence="5">Sorting nexin-30</fullName>
    </submittedName>
</protein>
<dbReference type="GO" id="GO:0000422">
    <property type="term" value="P:autophagy of mitochondrion"/>
    <property type="evidence" value="ECO:0007669"/>
    <property type="project" value="TreeGrafter"/>
</dbReference>
<dbReference type="PANTHER" id="PTHR45949">
    <property type="entry name" value="SORTING NEXIN-4"/>
    <property type="match status" value="1"/>
</dbReference>
<comment type="subcellular location">
    <subcellularLocation>
        <location evidence="1">Endomembrane system</location>
        <topology evidence="1">Peripheral membrane protein</topology>
    </subcellularLocation>
</comment>
<dbReference type="PANTHER" id="PTHR45949:SF2">
    <property type="entry name" value="SORTING NEXIN-4"/>
    <property type="match status" value="1"/>
</dbReference>
<sequence>MHSKASPGILDRLTGSLQTLTGTYSARGCSVNPEFKAIKTYVNNLADKLTSIQSVNFKIYKERLELQVELEDSKRVLHQWSNLEKELSTGILGIASAIDAIAISQQTNLLNDHSSHLSQPLEEYLNYVDAVKEALARRDAIQFAYENSVDESNKKRQEKEELETLDSNSTGFGFKLWKISNRDRIRRLQQDLPCLDKLVEDNQDKVEIANESIKADLERWNVEKVIEMKGILENVANQHVLFYQDSLKAWETALETLKRGSQENSSSH</sequence>
<name>A0A0A9W8Q3_LYGHE</name>
<dbReference type="Pfam" id="PF09325">
    <property type="entry name" value="Vps5"/>
    <property type="match status" value="1"/>
</dbReference>
<dbReference type="InterPro" id="IPR027267">
    <property type="entry name" value="AH/BAR_dom_sf"/>
</dbReference>
<organism evidence="5">
    <name type="scientific">Lygus hesperus</name>
    <name type="common">Western plant bug</name>
    <dbReference type="NCBI Taxonomy" id="30085"/>
    <lineage>
        <taxon>Eukaryota</taxon>
        <taxon>Metazoa</taxon>
        <taxon>Ecdysozoa</taxon>
        <taxon>Arthropoda</taxon>
        <taxon>Hexapoda</taxon>
        <taxon>Insecta</taxon>
        <taxon>Pterygota</taxon>
        <taxon>Neoptera</taxon>
        <taxon>Paraneoptera</taxon>
        <taxon>Hemiptera</taxon>
        <taxon>Heteroptera</taxon>
        <taxon>Panheteroptera</taxon>
        <taxon>Cimicomorpha</taxon>
        <taxon>Miridae</taxon>
        <taxon>Mirini</taxon>
        <taxon>Lygus</taxon>
    </lineage>
</organism>
<dbReference type="InterPro" id="IPR015404">
    <property type="entry name" value="Vps5_C"/>
</dbReference>
<proteinExistence type="predicted"/>
<reference evidence="6" key="3">
    <citation type="submission" date="2014-09" db="EMBL/GenBank/DDBJ databases">
        <authorList>
            <person name="Magalhaes I.L.F."/>
            <person name="Oliveira U."/>
            <person name="Santos F.R."/>
            <person name="Vidigal T.H.D.A."/>
            <person name="Brescovit A.D."/>
            <person name="Santos A.J."/>
        </authorList>
    </citation>
    <scope>NUCLEOTIDE SEQUENCE</scope>
</reference>
<keyword evidence="2" id="KW-0446">Lipid-binding</keyword>
<accession>A0A0A9W8Q3</accession>
<keyword evidence="3" id="KW-0472">Membrane</keyword>
<feature type="domain" description="Sorting nexin/Vps5-like C-terminal" evidence="4">
    <location>
        <begin position="35"/>
        <end position="255"/>
    </location>
</feature>
<dbReference type="GO" id="GO:0034727">
    <property type="term" value="P:piecemeal microautophagy of the nucleus"/>
    <property type="evidence" value="ECO:0007669"/>
    <property type="project" value="TreeGrafter"/>
</dbReference>
<dbReference type="GO" id="GO:0061709">
    <property type="term" value="P:reticulophagy"/>
    <property type="evidence" value="ECO:0007669"/>
    <property type="project" value="TreeGrafter"/>
</dbReference>
<dbReference type="GO" id="GO:0008289">
    <property type="term" value="F:lipid binding"/>
    <property type="evidence" value="ECO:0007669"/>
    <property type="project" value="UniProtKB-KW"/>
</dbReference>
<dbReference type="EMBL" id="GBRD01006090">
    <property type="protein sequence ID" value="JAG59731.1"/>
    <property type="molecule type" value="Transcribed_RNA"/>
</dbReference>
<evidence type="ECO:0000256" key="2">
    <source>
        <dbReference type="ARBA" id="ARBA00023121"/>
    </source>
</evidence>
<gene>
    <name evidence="5" type="primary">SNX30</name>
    <name evidence="5" type="ORF">CM83_62086</name>
</gene>
<dbReference type="GO" id="GO:0032456">
    <property type="term" value="P:endocytic recycling"/>
    <property type="evidence" value="ECO:0007669"/>
    <property type="project" value="TreeGrafter"/>
</dbReference>
<dbReference type="GO" id="GO:0005769">
    <property type="term" value="C:early endosome"/>
    <property type="evidence" value="ECO:0007669"/>
    <property type="project" value="TreeGrafter"/>
</dbReference>
<dbReference type="Gene3D" id="1.20.1270.60">
    <property type="entry name" value="Arfaptin homology (AH) domain/BAR domain"/>
    <property type="match status" value="1"/>
</dbReference>
<evidence type="ECO:0000313" key="5">
    <source>
        <dbReference type="EMBL" id="JAG02878.1"/>
    </source>
</evidence>
<evidence type="ECO:0000313" key="6">
    <source>
        <dbReference type="EMBL" id="JAG59731.1"/>
    </source>
</evidence>
<evidence type="ECO:0000256" key="1">
    <source>
        <dbReference type="ARBA" id="ARBA00004184"/>
    </source>
</evidence>